<dbReference type="PROSITE" id="PS51253">
    <property type="entry name" value="HTH_CENPB"/>
    <property type="match status" value="1"/>
</dbReference>
<feature type="non-terminal residue" evidence="5">
    <location>
        <position position="180"/>
    </location>
</feature>
<dbReference type="SUPFAM" id="SSF46689">
    <property type="entry name" value="Homeodomain-like"/>
    <property type="match status" value="1"/>
</dbReference>
<dbReference type="RefSeq" id="XP_028149561.1">
    <property type="nucleotide sequence ID" value="XM_028293760.1"/>
</dbReference>
<dbReference type="InParanoid" id="A0A6P7GI48"/>
<dbReference type="AlphaFoldDB" id="A0A6P7GI48"/>
<evidence type="ECO:0000256" key="2">
    <source>
        <dbReference type="ARBA" id="ARBA00023125"/>
    </source>
</evidence>
<keyword evidence="2" id="KW-0238">DNA-binding</keyword>
<name>A0A6P7GI48_DIAVI</name>
<dbReference type="InterPro" id="IPR009057">
    <property type="entry name" value="Homeodomain-like_sf"/>
</dbReference>
<reference evidence="5" key="1">
    <citation type="submission" date="2025-08" db="UniProtKB">
        <authorList>
            <consortium name="RefSeq"/>
        </authorList>
    </citation>
    <scope>IDENTIFICATION</scope>
    <source>
        <tissue evidence="5">Whole insect</tissue>
    </source>
</reference>
<sequence>MTPGTILPLLSLPNKVLSYTEIFFITIKCSYIIFTEIMVRTYVRKTTRQQWDSNSMKLALENIYNGMPFKRAARIYNLPLSTLKRRAKNQNVLATGYSKILGRFTTTLPEKLETSLKEYLLDMEDRLFGMTKKNICEMAYSLAERNGIKHRFSKNKKSAGTAWFRDFLKRYPEISFRTPE</sequence>
<dbReference type="GO" id="GO:0005634">
    <property type="term" value="C:nucleus"/>
    <property type="evidence" value="ECO:0007669"/>
    <property type="project" value="UniProtKB-SubCell"/>
</dbReference>
<dbReference type="Gene3D" id="1.10.10.60">
    <property type="entry name" value="Homeodomain-like"/>
    <property type="match status" value="1"/>
</dbReference>
<organism evidence="5">
    <name type="scientific">Diabrotica virgifera virgifera</name>
    <name type="common">western corn rootworm</name>
    <dbReference type="NCBI Taxonomy" id="50390"/>
    <lineage>
        <taxon>Eukaryota</taxon>
        <taxon>Metazoa</taxon>
        <taxon>Ecdysozoa</taxon>
        <taxon>Arthropoda</taxon>
        <taxon>Hexapoda</taxon>
        <taxon>Insecta</taxon>
        <taxon>Pterygota</taxon>
        <taxon>Neoptera</taxon>
        <taxon>Endopterygota</taxon>
        <taxon>Coleoptera</taxon>
        <taxon>Polyphaga</taxon>
        <taxon>Cucujiformia</taxon>
        <taxon>Chrysomeloidea</taxon>
        <taxon>Chrysomelidae</taxon>
        <taxon>Galerucinae</taxon>
        <taxon>Diabroticina</taxon>
        <taxon>Diabroticites</taxon>
        <taxon>Diabrotica</taxon>
    </lineage>
</organism>
<evidence type="ECO:0000313" key="5">
    <source>
        <dbReference type="RefSeq" id="XP_028149561.1"/>
    </source>
</evidence>
<evidence type="ECO:0000256" key="3">
    <source>
        <dbReference type="ARBA" id="ARBA00023242"/>
    </source>
</evidence>
<feature type="domain" description="HTH CENPB-type" evidence="4">
    <location>
        <begin position="100"/>
        <end position="177"/>
    </location>
</feature>
<dbReference type="GO" id="GO:0003677">
    <property type="term" value="F:DNA binding"/>
    <property type="evidence" value="ECO:0007669"/>
    <property type="project" value="UniProtKB-KW"/>
</dbReference>
<dbReference type="InterPro" id="IPR006600">
    <property type="entry name" value="HTH_CenpB_DNA-bd_dom"/>
</dbReference>
<dbReference type="Pfam" id="PF05225">
    <property type="entry name" value="HTH_psq"/>
    <property type="match status" value="1"/>
</dbReference>
<dbReference type="InterPro" id="IPR007889">
    <property type="entry name" value="HTH_Psq"/>
</dbReference>
<keyword evidence="3" id="KW-0539">Nucleus</keyword>
<protein>
    <submittedName>
        <fullName evidence="5">Uncharacterized protein LOC114342957</fullName>
    </submittedName>
</protein>
<accession>A0A6P7GI48</accession>
<evidence type="ECO:0000256" key="1">
    <source>
        <dbReference type="ARBA" id="ARBA00004123"/>
    </source>
</evidence>
<proteinExistence type="predicted"/>
<evidence type="ECO:0000259" key="4">
    <source>
        <dbReference type="PROSITE" id="PS51253"/>
    </source>
</evidence>
<comment type="subcellular location">
    <subcellularLocation>
        <location evidence="1">Nucleus</location>
    </subcellularLocation>
</comment>
<gene>
    <name evidence="5" type="primary">LOC114342957</name>
</gene>